<dbReference type="AlphaFoldDB" id="A0AA86TYH1"/>
<sequence length="107" mass="12381">MAYLFCYTQALRNSKGLEKAKLNFFLCDITTNAKRFKHYLQFHKIQNRNIITIQLIAYQIWKDGTCASSEAENKRGRDRAVASVVLFQNLMVLGLFKSHCQGFPVFV</sequence>
<keyword evidence="3" id="KW-1185">Reference proteome</keyword>
<protein>
    <submittedName>
        <fullName evidence="2">Hypothetical_protein</fullName>
    </submittedName>
</protein>
<accession>A0AA86TYH1</accession>
<comment type="caution">
    <text evidence="1">The sequence shown here is derived from an EMBL/GenBank/DDBJ whole genome shotgun (WGS) entry which is preliminary data.</text>
</comment>
<reference evidence="2 3" key="2">
    <citation type="submission" date="2024-07" db="EMBL/GenBank/DDBJ databases">
        <authorList>
            <person name="Akdeniz Z."/>
        </authorList>
    </citation>
    <scope>NUCLEOTIDE SEQUENCE [LARGE SCALE GENOMIC DNA]</scope>
</reference>
<dbReference type="EMBL" id="CATOUU010000531">
    <property type="protein sequence ID" value="CAI9933206.1"/>
    <property type="molecule type" value="Genomic_DNA"/>
</dbReference>
<name>A0AA86TYH1_9EUKA</name>
<dbReference type="Proteomes" id="UP001642409">
    <property type="component" value="Unassembled WGS sequence"/>
</dbReference>
<gene>
    <name evidence="1" type="ORF">HINF_LOCUS20851</name>
    <name evidence="2" type="ORF">HINF_LOCUS2397</name>
</gene>
<evidence type="ECO:0000313" key="1">
    <source>
        <dbReference type="EMBL" id="CAI9933206.1"/>
    </source>
</evidence>
<dbReference type="EMBL" id="CAXDID020000004">
    <property type="protein sequence ID" value="CAL5973481.1"/>
    <property type="molecule type" value="Genomic_DNA"/>
</dbReference>
<organism evidence="1">
    <name type="scientific">Hexamita inflata</name>
    <dbReference type="NCBI Taxonomy" id="28002"/>
    <lineage>
        <taxon>Eukaryota</taxon>
        <taxon>Metamonada</taxon>
        <taxon>Diplomonadida</taxon>
        <taxon>Hexamitidae</taxon>
        <taxon>Hexamitinae</taxon>
        <taxon>Hexamita</taxon>
    </lineage>
</organism>
<proteinExistence type="predicted"/>
<evidence type="ECO:0000313" key="3">
    <source>
        <dbReference type="Proteomes" id="UP001642409"/>
    </source>
</evidence>
<evidence type="ECO:0000313" key="2">
    <source>
        <dbReference type="EMBL" id="CAL5973481.1"/>
    </source>
</evidence>
<reference evidence="1" key="1">
    <citation type="submission" date="2023-06" db="EMBL/GenBank/DDBJ databases">
        <authorList>
            <person name="Kurt Z."/>
        </authorList>
    </citation>
    <scope>NUCLEOTIDE SEQUENCE</scope>
</reference>